<sequence length="331" mass="37034">MLVVHIGTYFFVYKQAVHKLFPAIFQFLKEVVNKMNSERASHPSGAQVDALINWLERKPSLAKGFAKTPSGRLAASREWDRITLRLNSLGKTQKTKKQWIKYWADKKSGVKKKATALAAFASNTGSVKHESDMPSQLTNIEERILVLMGGEGFVSGNPFQYIQVNDYSGDCLSPAATEAEVTTTADPIRPNNDSFTINIRIPQQTAAVKKEQESEGSSSPTEQPLSPSPQTTRPSLSRLTSPTLSRRRILQGIRRRTQVSPSSQRRNSLLDMTDKFLQIEHRRLEIDNRIVTVMERNSERDHLLVEATKSMGEGLKAMAEGLKALAEAIKR</sequence>
<protein>
    <recommendedName>
        <fullName evidence="2">Regulatory protein zeste</fullName>
    </recommendedName>
</protein>
<evidence type="ECO:0000256" key="3">
    <source>
        <dbReference type="ARBA" id="ARBA00023015"/>
    </source>
</evidence>
<dbReference type="EMBL" id="ODYU01009101">
    <property type="protein sequence ID" value="SOQ53277.1"/>
    <property type="molecule type" value="Genomic_DNA"/>
</dbReference>
<name>A0A2H1WJU0_SPOFR</name>
<feature type="compositionally biased region" description="Polar residues" evidence="6">
    <location>
        <begin position="215"/>
        <end position="230"/>
    </location>
</feature>
<reference evidence="8" key="1">
    <citation type="submission" date="2016-07" db="EMBL/GenBank/DDBJ databases">
        <authorList>
            <person name="Bretaudeau A."/>
        </authorList>
    </citation>
    <scope>NUCLEOTIDE SEQUENCE</scope>
    <source>
        <strain evidence="8">Rice</strain>
        <tissue evidence="8">Whole body</tissue>
    </source>
</reference>
<dbReference type="Pfam" id="PF13873">
    <property type="entry name" value="Myb_DNA-bind_5"/>
    <property type="match status" value="1"/>
</dbReference>
<evidence type="ECO:0000259" key="7">
    <source>
        <dbReference type="Pfam" id="PF13873"/>
    </source>
</evidence>
<gene>
    <name evidence="8" type="ORF">SFRICE_021781</name>
</gene>
<evidence type="ECO:0000256" key="5">
    <source>
        <dbReference type="ARBA" id="ARBA00025466"/>
    </source>
</evidence>
<organism evidence="8">
    <name type="scientific">Spodoptera frugiperda</name>
    <name type="common">Fall armyworm</name>
    <dbReference type="NCBI Taxonomy" id="7108"/>
    <lineage>
        <taxon>Eukaryota</taxon>
        <taxon>Metazoa</taxon>
        <taxon>Ecdysozoa</taxon>
        <taxon>Arthropoda</taxon>
        <taxon>Hexapoda</taxon>
        <taxon>Insecta</taxon>
        <taxon>Pterygota</taxon>
        <taxon>Neoptera</taxon>
        <taxon>Endopterygota</taxon>
        <taxon>Lepidoptera</taxon>
        <taxon>Glossata</taxon>
        <taxon>Ditrysia</taxon>
        <taxon>Noctuoidea</taxon>
        <taxon>Noctuidae</taxon>
        <taxon>Amphipyrinae</taxon>
        <taxon>Spodoptera</taxon>
    </lineage>
</organism>
<comment type="subunit">
    <text evidence="1">Self-associates forming complexes of several hundred monomers.</text>
</comment>
<accession>A0A2H1WJU0</accession>
<feature type="compositionally biased region" description="Polar residues" evidence="6">
    <location>
        <begin position="258"/>
        <end position="267"/>
    </location>
</feature>
<keyword evidence="4" id="KW-0804">Transcription</keyword>
<evidence type="ECO:0000313" key="8">
    <source>
        <dbReference type="EMBL" id="SOQ53277.1"/>
    </source>
</evidence>
<dbReference type="AlphaFoldDB" id="A0A2H1WJU0"/>
<evidence type="ECO:0000256" key="4">
    <source>
        <dbReference type="ARBA" id="ARBA00023163"/>
    </source>
</evidence>
<comment type="function">
    <text evidence="5">Involved in transvection phenomena (= synapsis-dependent gene expression), where the synaptic pairing of chromosomes carrying genes with which zeste interacts influences the expression of these genes. Zeste binds to DNA and stimulates transcription from a nearby promoter.</text>
</comment>
<dbReference type="InterPro" id="IPR028002">
    <property type="entry name" value="Myb_DNA-bind_5"/>
</dbReference>
<proteinExistence type="predicted"/>
<keyword evidence="3" id="KW-0805">Transcription regulation</keyword>
<feature type="domain" description="Myb/SANT-like DNA-binding" evidence="7">
    <location>
        <begin position="40"/>
        <end position="115"/>
    </location>
</feature>
<feature type="compositionally biased region" description="Low complexity" evidence="6">
    <location>
        <begin position="231"/>
        <end position="244"/>
    </location>
</feature>
<evidence type="ECO:0000256" key="1">
    <source>
        <dbReference type="ARBA" id="ARBA00011764"/>
    </source>
</evidence>
<evidence type="ECO:0000256" key="6">
    <source>
        <dbReference type="SAM" id="MobiDB-lite"/>
    </source>
</evidence>
<feature type="region of interest" description="Disordered" evidence="6">
    <location>
        <begin position="204"/>
        <end position="267"/>
    </location>
</feature>
<evidence type="ECO:0000256" key="2">
    <source>
        <dbReference type="ARBA" id="ARBA00016807"/>
    </source>
</evidence>
<feature type="compositionally biased region" description="Basic residues" evidence="6">
    <location>
        <begin position="245"/>
        <end position="257"/>
    </location>
</feature>